<dbReference type="EnsemblMetazoa" id="XM_019898337.1">
    <property type="protein sequence ID" value="XP_019753896.1"/>
    <property type="gene ID" value="LOC109533107"/>
</dbReference>
<feature type="coiled-coil region" evidence="1">
    <location>
        <begin position="311"/>
        <end position="494"/>
    </location>
</feature>
<dbReference type="AlphaFoldDB" id="A0AAR5P058"/>
<evidence type="ECO:0000256" key="2">
    <source>
        <dbReference type="SAM" id="MobiDB-lite"/>
    </source>
</evidence>
<evidence type="ECO:0000313" key="4">
    <source>
        <dbReference type="Proteomes" id="UP000019118"/>
    </source>
</evidence>
<feature type="coiled-coil region" evidence="1">
    <location>
        <begin position="164"/>
        <end position="244"/>
    </location>
</feature>
<proteinExistence type="predicted"/>
<reference evidence="4" key="1">
    <citation type="journal article" date="2013" name="Genome Biol.">
        <title>Draft genome of the mountain pine beetle, Dendroctonus ponderosae Hopkins, a major forest pest.</title>
        <authorList>
            <person name="Keeling C.I."/>
            <person name="Yuen M.M."/>
            <person name="Liao N.Y."/>
            <person name="Docking T.R."/>
            <person name="Chan S.K."/>
            <person name="Taylor G.A."/>
            <person name="Palmquist D.L."/>
            <person name="Jackman S.D."/>
            <person name="Nguyen A."/>
            <person name="Li M."/>
            <person name="Henderson H."/>
            <person name="Janes J.K."/>
            <person name="Zhao Y."/>
            <person name="Pandoh P."/>
            <person name="Moore R."/>
            <person name="Sperling F.A."/>
            <person name="Huber D.P."/>
            <person name="Birol I."/>
            <person name="Jones S.J."/>
            <person name="Bohlmann J."/>
        </authorList>
    </citation>
    <scope>NUCLEOTIDE SEQUENCE</scope>
</reference>
<keyword evidence="4" id="KW-1185">Reference proteome</keyword>
<name>A0AAR5P058_DENPD</name>
<feature type="region of interest" description="Disordered" evidence="2">
    <location>
        <begin position="644"/>
        <end position="679"/>
    </location>
</feature>
<reference evidence="3" key="2">
    <citation type="submission" date="2024-08" db="UniProtKB">
        <authorList>
            <consortium name="EnsemblMetazoa"/>
        </authorList>
    </citation>
    <scope>IDENTIFICATION</scope>
</reference>
<protein>
    <submittedName>
        <fullName evidence="3">Uncharacterized protein</fullName>
    </submittedName>
</protein>
<accession>A0AAR5P058</accession>
<evidence type="ECO:0000313" key="3">
    <source>
        <dbReference type="EnsemblMetazoa" id="XP_019753896.1"/>
    </source>
</evidence>
<dbReference type="Proteomes" id="UP000019118">
    <property type="component" value="Unassembled WGS sequence"/>
</dbReference>
<feature type="coiled-coil region" evidence="1">
    <location>
        <begin position="15"/>
        <end position="56"/>
    </location>
</feature>
<keyword evidence="1" id="KW-0175">Coiled coil</keyword>
<feature type="compositionally biased region" description="Polar residues" evidence="2">
    <location>
        <begin position="644"/>
        <end position="666"/>
    </location>
</feature>
<feature type="coiled-coil region" evidence="1">
    <location>
        <begin position="86"/>
        <end position="113"/>
    </location>
</feature>
<organism evidence="3 4">
    <name type="scientific">Dendroctonus ponderosae</name>
    <name type="common">Mountain pine beetle</name>
    <dbReference type="NCBI Taxonomy" id="77166"/>
    <lineage>
        <taxon>Eukaryota</taxon>
        <taxon>Metazoa</taxon>
        <taxon>Ecdysozoa</taxon>
        <taxon>Arthropoda</taxon>
        <taxon>Hexapoda</taxon>
        <taxon>Insecta</taxon>
        <taxon>Pterygota</taxon>
        <taxon>Neoptera</taxon>
        <taxon>Endopterygota</taxon>
        <taxon>Coleoptera</taxon>
        <taxon>Polyphaga</taxon>
        <taxon>Cucujiformia</taxon>
        <taxon>Curculionidae</taxon>
        <taxon>Scolytinae</taxon>
        <taxon>Dendroctonus</taxon>
    </lineage>
</organism>
<evidence type="ECO:0000256" key="1">
    <source>
        <dbReference type="SAM" id="Coils"/>
    </source>
</evidence>
<sequence length="679" mass="78266">MLEKMDQLECLTNSIKLQREVINKINTENENLKEEIDTLNNRNKTETERLQELVNHSQNQVAVLLKEHDEKTAQFQSVAHELDNIRTSVTQDNDNLMGQITQLQQENESIQKENELINICQCEEAQNEIDRLKMELCKKQCIVLELEKSVDNFNETLRNFDSTAEELACENTCLKSERARLLKKLEILQQEISVNNAELVKMKNQTQINNKSCSERNKALEQENEALKNNLLQLNTEKRDLEKDLINNCHKQMEVENMKQDYTRRASSTAKKLDDLQTVHSELKSLFDKTYAENKKLRAEFKNHAGCKEDLQQLLKKTEFLQSENEKLTKQADSLKTECNQLRKECATRCLEAFTLKEAVENEKQQNRLCDENCQELKQKQKSNEVELVKLREQLDKMCEKYEQKSEDLKKVQKQWESCAKQCQISKDEYNNLRKEYKDIKAMLTDQIKKYKVDGHSMEAGRNCKVSKDIKEELMKKENEIITLHQKLRNASCEIIELKDYVQKLICDNHLLKSAINGLISNLENKIKGPSFGSLPSNSAEIIAGEILNSLTTIEDIIVKKGDSCPGCPGKYCDCMSEITQQYSYKSISDTSKTDVPHAAKARISVCSGTSRHPCEKRLNMERSSQFDCVESCKKLRKRLLKSASQHLSSKTSSAEIELGSKTNTTDSDDLNPTKFDNK</sequence>